<comment type="similarity">
    <text evidence="1">Belongs to the peptidase C40 family.</text>
</comment>
<feature type="region of interest" description="Disordered" evidence="5">
    <location>
        <begin position="331"/>
        <end position="352"/>
    </location>
</feature>
<keyword evidence="2" id="KW-0645">Protease</keyword>
<feature type="domain" description="SH3b" evidence="7">
    <location>
        <begin position="111"/>
        <end position="173"/>
    </location>
</feature>
<feature type="region of interest" description="Disordered" evidence="5">
    <location>
        <begin position="173"/>
        <end position="196"/>
    </location>
</feature>
<dbReference type="EMBL" id="BAAACI010000002">
    <property type="protein sequence ID" value="GAA0770858.1"/>
    <property type="molecule type" value="Genomic_DNA"/>
</dbReference>
<accession>A0ABP3VVM2</accession>
<reference evidence="10" key="1">
    <citation type="journal article" date="2019" name="Int. J. Syst. Evol. Microbiol.">
        <title>The Global Catalogue of Microorganisms (GCM) 10K type strain sequencing project: providing services to taxonomists for standard genome sequencing and annotation.</title>
        <authorList>
            <consortium name="The Broad Institute Genomics Platform"/>
            <consortium name="The Broad Institute Genome Sequencing Center for Infectious Disease"/>
            <person name="Wu L."/>
            <person name="Ma J."/>
        </authorList>
    </citation>
    <scope>NUCLEOTIDE SEQUENCE [LARGE SCALE GENOMIC DNA]</scope>
    <source>
        <strain evidence="10">JCM 1417</strain>
    </source>
</reference>
<evidence type="ECO:0000256" key="6">
    <source>
        <dbReference type="SAM" id="SignalP"/>
    </source>
</evidence>
<keyword evidence="3" id="KW-0378">Hydrolase</keyword>
<feature type="domain" description="SH3b" evidence="7">
    <location>
        <begin position="271"/>
        <end position="333"/>
    </location>
</feature>
<dbReference type="InterPro" id="IPR003646">
    <property type="entry name" value="SH3-like_bac-type"/>
</dbReference>
<dbReference type="SMART" id="SM00287">
    <property type="entry name" value="SH3b"/>
    <property type="match status" value="5"/>
</dbReference>
<evidence type="ECO:0000256" key="2">
    <source>
        <dbReference type="ARBA" id="ARBA00022670"/>
    </source>
</evidence>
<gene>
    <name evidence="9" type="ORF">GCM10008908_14290</name>
</gene>
<feature type="domain" description="NlpC/P60" evidence="8">
    <location>
        <begin position="438"/>
        <end position="563"/>
    </location>
</feature>
<evidence type="ECO:0000256" key="3">
    <source>
        <dbReference type="ARBA" id="ARBA00022801"/>
    </source>
</evidence>
<feature type="domain" description="SH3b" evidence="7">
    <location>
        <begin position="196"/>
        <end position="258"/>
    </location>
</feature>
<feature type="compositionally biased region" description="Low complexity" evidence="5">
    <location>
        <begin position="173"/>
        <end position="193"/>
    </location>
</feature>
<dbReference type="Gene3D" id="2.30.30.40">
    <property type="entry name" value="SH3 Domains"/>
    <property type="match status" value="5"/>
</dbReference>
<evidence type="ECO:0000256" key="5">
    <source>
        <dbReference type="SAM" id="MobiDB-lite"/>
    </source>
</evidence>
<dbReference type="InterPro" id="IPR052354">
    <property type="entry name" value="Cell_Wall_Dynamics_Protein"/>
</dbReference>
<evidence type="ECO:0000313" key="9">
    <source>
        <dbReference type="EMBL" id="GAA0770858.1"/>
    </source>
</evidence>
<dbReference type="PROSITE" id="PS51935">
    <property type="entry name" value="NLPC_P60"/>
    <property type="match status" value="1"/>
</dbReference>
<dbReference type="PROSITE" id="PS51781">
    <property type="entry name" value="SH3B"/>
    <property type="match status" value="5"/>
</dbReference>
<protein>
    <submittedName>
        <fullName evidence="9">SH3 domain-containing protein</fullName>
    </submittedName>
</protein>
<evidence type="ECO:0000256" key="4">
    <source>
        <dbReference type="ARBA" id="ARBA00022807"/>
    </source>
</evidence>
<feature type="domain" description="SH3b" evidence="7">
    <location>
        <begin position="41"/>
        <end position="103"/>
    </location>
</feature>
<dbReference type="SUPFAM" id="SSF54001">
    <property type="entry name" value="Cysteine proteinases"/>
    <property type="match status" value="1"/>
</dbReference>
<evidence type="ECO:0000259" key="8">
    <source>
        <dbReference type="PROSITE" id="PS51935"/>
    </source>
</evidence>
<feature type="domain" description="SH3b" evidence="7">
    <location>
        <begin position="358"/>
        <end position="420"/>
    </location>
</feature>
<dbReference type="RefSeq" id="WP_343825030.1">
    <property type="nucleotide sequence ID" value="NZ_BAAACI010000002.1"/>
</dbReference>
<evidence type="ECO:0000259" key="7">
    <source>
        <dbReference type="PROSITE" id="PS51781"/>
    </source>
</evidence>
<dbReference type="PANTHER" id="PTHR34408:SF1">
    <property type="entry name" value="GLYCOSYL HYDROLASE FAMILY 19 DOMAIN-CONTAINING PROTEIN HI_1415"/>
    <property type="match status" value="1"/>
</dbReference>
<evidence type="ECO:0000313" key="10">
    <source>
        <dbReference type="Proteomes" id="UP001501047"/>
    </source>
</evidence>
<dbReference type="Pfam" id="PF00877">
    <property type="entry name" value="NLPC_P60"/>
    <property type="match status" value="1"/>
</dbReference>
<feature type="chain" id="PRO_5047398368" evidence="6">
    <location>
        <begin position="20"/>
        <end position="564"/>
    </location>
</feature>
<feature type="signal peptide" evidence="6">
    <location>
        <begin position="1"/>
        <end position="19"/>
    </location>
</feature>
<proteinExistence type="inferred from homology"/>
<evidence type="ECO:0000256" key="1">
    <source>
        <dbReference type="ARBA" id="ARBA00007074"/>
    </source>
</evidence>
<dbReference type="PANTHER" id="PTHR34408">
    <property type="entry name" value="FAMILY PROTEIN, PUTATIVE-RELATED"/>
    <property type="match status" value="1"/>
</dbReference>
<dbReference type="InterPro" id="IPR000064">
    <property type="entry name" value="NLP_P60_dom"/>
</dbReference>
<keyword evidence="10" id="KW-1185">Reference proteome</keyword>
<dbReference type="Proteomes" id="UP001501047">
    <property type="component" value="Unassembled WGS sequence"/>
</dbReference>
<dbReference type="InterPro" id="IPR038765">
    <property type="entry name" value="Papain-like_cys_pep_sf"/>
</dbReference>
<comment type="caution">
    <text evidence="9">The sequence shown here is derived from an EMBL/GenBank/DDBJ whole genome shotgun (WGS) entry which is preliminary data.</text>
</comment>
<sequence>MNDKALKVLCTLATGTAIATSMQGIAIADPAQTSNSSYNSTITGTITADVLNIRSNHNTSSSIIGKINYNTKVSILEISNGWYKIKYNNTTGWISGEYVKLDSNSNTVQSSNTGIVTATALNVRSAGNTSSRIIGSLSKNAKIQIISTSNGWHKIKYNNTTGFVSAEYINTSSSNSNSGNGNTNNNDSNSSDSTVKSTGIVNADTLNVRSGASTSNKIIGSLGKNATVQIISTSNGWHKIKYNNTIGFVSSEYISTSSNNSNNSSNNNTVISTGIVNADALNVRSGASTSSKIVGTLYKNSKVEILSTSNGWHKIKFNSDTAFVSSEFISNSNNTETTPGTGTVTPPEVTPPSHTVEGKVAIVNADALNVRSGAGTSYGIVTTVRYGSKLPIISYTNGWYNVKVGNTTGYISCDYVTIADENQSSNPIVKETPLIQSNYTGEDIVAKAEEYLGVPYLWGGFTPVGFDCSGLAQYVYKQLGIYIERSTYYQVHQGIIVDRNQLKPGDLIFFTTNDDDPNDISHVGIYTGNDLFIQAPKPGDCVRVSNLNSAYYSNRYYIAKRIIK</sequence>
<organism evidence="9 10">
    <name type="scientific">Clostridium subterminale</name>
    <dbReference type="NCBI Taxonomy" id="1550"/>
    <lineage>
        <taxon>Bacteria</taxon>
        <taxon>Bacillati</taxon>
        <taxon>Bacillota</taxon>
        <taxon>Clostridia</taxon>
        <taxon>Eubacteriales</taxon>
        <taxon>Clostridiaceae</taxon>
        <taxon>Clostridium</taxon>
    </lineage>
</organism>
<keyword evidence="4" id="KW-0788">Thiol protease</keyword>
<name>A0ABP3VVM2_CLOSU</name>
<dbReference type="Gene3D" id="3.90.1720.10">
    <property type="entry name" value="endopeptidase domain like (from Nostoc punctiforme)"/>
    <property type="match status" value="1"/>
</dbReference>
<keyword evidence="6" id="KW-0732">Signal</keyword>
<dbReference type="Pfam" id="PF08239">
    <property type="entry name" value="SH3_3"/>
    <property type="match status" value="5"/>
</dbReference>
<feature type="compositionally biased region" description="Low complexity" evidence="5">
    <location>
        <begin position="335"/>
        <end position="347"/>
    </location>
</feature>